<dbReference type="Gene3D" id="3.30.460.10">
    <property type="entry name" value="Beta Polymerase, domain 2"/>
    <property type="match status" value="1"/>
</dbReference>
<gene>
    <name evidence="4" type="ORF">ENO08_03725</name>
</gene>
<proteinExistence type="inferred from homology"/>
<evidence type="ECO:0000256" key="1">
    <source>
        <dbReference type="ARBA" id="ARBA00022679"/>
    </source>
</evidence>
<reference evidence="4" key="1">
    <citation type="journal article" date="2020" name="mSystems">
        <title>Genome- and Community-Level Interaction Insights into Carbon Utilization and Element Cycling Functions of Hydrothermarchaeota in Hydrothermal Sediment.</title>
        <authorList>
            <person name="Zhou Z."/>
            <person name="Liu Y."/>
            <person name="Xu W."/>
            <person name="Pan J."/>
            <person name="Luo Z.H."/>
            <person name="Li M."/>
        </authorList>
    </citation>
    <scope>NUCLEOTIDE SEQUENCE [LARGE SCALE GENOMIC DNA]</scope>
    <source>
        <strain evidence="4">SpSt-1233</strain>
    </source>
</reference>
<dbReference type="Pfam" id="PF01743">
    <property type="entry name" value="PolyA_pol"/>
    <property type="match status" value="1"/>
</dbReference>
<keyword evidence="2" id="KW-0694">RNA-binding</keyword>
<evidence type="ECO:0000256" key="2">
    <source>
        <dbReference type="RuleBase" id="RU003953"/>
    </source>
</evidence>
<evidence type="ECO:0000313" key="4">
    <source>
        <dbReference type="EMBL" id="HER43549.1"/>
    </source>
</evidence>
<feature type="domain" description="Poly A polymerase head" evidence="3">
    <location>
        <begin position="25"/>
        <end position="99"/>
    </location>
</feature>
<dbReference type="Proteomes" id="UP000886069">
    <property type="component" value="Unassembled WGS sequence"/>
</dbReference>
<dbReference type="EMBL" id="DSEC01000262">
    <property type="protein sequence ID" value="HER43549.1"/>
    <property type="molecule type" value="Genomic_DNA"/>
</dbReference>
<sequence length="116" mass="12729">MPKRHISLGRELFPWERKVLESCRLYLVGGAVRDLLLGRAKLDLDLDYLAAGIDEDSLLALLSNIGRAALVGRSFGVVKFRTPEGITVDIAMPRSEVSTGPGHRDFRVISDPGMPV</sequence>
<dbReference type="GO" id="GO:0006396">
    <property type="term" value="P:RNA processing"/>
    <property type="evidence" value="ECO:0007669"/>
    <property type="project" value="InterPro"/>
</dbReference>
<dbReference type="GO" id="GO:0016779">
    <property type="term" value="F:nucleotidyltransferase activity"/>
    <property type="evidence" value="ECO:0007669"/>
    <property type="project" value="InterPro"/>
</dbReference>
<keyword evidence="1 2" id="KW-0808">Transferase</keyword>
<dbReference type="AlphaFoldDB" id="A0A7V2F3N0"/>
<dbReference type="SUPFAM" id="SSF81301">
    <property type="entry name" value="Nucleotidyltransferase"/>
    <property type="match status" value="1"/>
</dbReference>
<feature type="non-terminal residue" evidence="4">
    <location>
        <position position="116"/>
    </location>
</feature>
<organism evidence="4">
    <name type="scientific">Eiseniibacteriota bacterium</name>
    <dbReference type="NCBI Taxonomy" id="2212470"/>
    <lineage>
        <taxon>Bacteria</taxon>
        <taxon>Candidatus Eiseniibacteriota</taxon>
    </lineage>
</organism>
<dbReference type="GO" id="GO:0003723">
    <property type="term" value="F:RNA binding"/>
    <property type="evidence" value="ECO:0007669"/>
    <property type="project" value="UniProtKB-KW"/>
</dbReference>
<name>A0A7V2F3N0_UNCEI</name>
<accession>A0A7V2F3N0</accession>
<evidence type="ECO:0000259" key="3">
    <source>
        <dbReference type="Pfam" id="PF01743"/>
    </source>
</evidence>
<protein>
    <recommendedName>
        <fullName evidence="3">Poly A polymerase head domain-containing protein</fullName>
    </recommendedName>
</protein>
<comment type="similarity">
    <text evidence="2">Belongs to the tRNA nucleotidyltransferase/poly(A) polymerase family.</text>
</comment>
<dbReference type="InterPro" id="IPR002646">
    <property type="entry name" value="PolA_pol_head_dom"/>
</dbReference>
<dbReference type="InterPro" id="IPR043519">
    <property type="entry name" value="NT_sf"/>
</dbReference>
<comment type="caution">
    <text evidence="4">The sequence shown here is derived from an EMBL/GenBank/DDBJ whole genome shotgun (WGS) entry which is preliminary data.</text>
</comment>